<evidence type="ECO:0000256" key="1">
    <source>
        <dbReference type="SAM" id="MobiDB-lite"/>
    </source>
</evidence>
<comment type="caution">
    <text evidence="2">The sequence shown here is derived from an EMBL/GenBank/DDBJ whole genome shotgun (WGS) entry which is preliminary data.</text>
</comment>
<dbReference type="EMBL" id="JACEEZ010009810">
    <property type="protein sequence ID" value="KAG0722271.1"/>
    <property type="molecule type" value="Genomic_DNA"/>
</dbReference>
<keyword evidence="3" id="KW-1185">Reference proteome</keyword>
<evidence type="ECO:0000313" key="3">
    <source>
        <dbReference type="Proteomes" id="UP000770661"/>
    </source>
</evidence>
<accession>A0A8J4YEM1</accession>
<dbReference type="AlphaFoldDB" id="A0A8J4YEM1"/>
<evidence type="ECO:0000313" key="2">
    <source>
        <dbReference type="EMBL" id="KAG0722271.1"/>
    </source>
</evidence>
<name>A0A8J4YEM1_CHIOP</name>
<protein>
    <submittedName>
        <fullName evidence="2">Uncharacterized protein</fullName>
    </submittedName>
</protein>
<proteinExistence type="predicted"/>
<feature type="compositionally biased region" description="Polar residues" evidence="1">
    <location>
        <begin position="143"/>
        <end position="154"/>
    </location>
</feature>
<sequence length="176" mass="19632">MPRGTTLHPPCQQIFRYEVRLLGIDEVRQQNQSADDQHRYSVGIARVDPPPQQALQLQEPRGHGDATCIAQNVEVDGMPRHSSAHALDQPARRIFSVPSHRDRRQRDEPPLQDAAASQEVKHTEVGDVLVKAEEQVLPLQKSDPINSENLQESHISPDAGEDQGQERKVSQPAPIS</sequence>
<dbReference type="OrthoDB" id="6286094at2759"/>
<feature type="region of interest" description="Disordered" evidence="1">
    <location>
        <begin position="76"/>
        <end position="176"/>
    </location>
</feature>
<dbReference type="Proteomes" id="UP000770661">
    <property type="component" value="Unassembled WGS sequence"/>
</dbReference>
<organism evidence="2 3">
    <name type="scientific">Chionoecetes opilio</name>
    <name type="common">Atlantic snow crab</name>
    <name type="synonym">Cancer opilio</name>
    <dbReference type="NCBI Taxonomy" id="41210"/>
    <lineage>
        <taxon>Eukaryota</taxon>
        <taxon>Metazoa</taxon>
        <taxon>Ecdysozoa</taxon>
        <taxon>Arthropoda</taxon>
        <taxon>Crustacea</taxon>
        <taxon>Multicrustacea</taxon>
        <taxon>Malacostraca</taxon>
        <taxon>Eumalacostraca</taxon>
        <taxon>Eucarida</taxon>
        <taxon>Decapoda</taxon>
        <taxon>Pleocyemata</taxon>
        <taxon>Brachyura</taxon>
        <taxon>Eubrachyura</taxon>
        <taxon>Majoidea</taxon>
        <taxon>Majidae</taxon>
        <taxon>Chionoecetes</taxon>
    </lineage>
</organism>
<feature type="compositionally biased region" description="Basic and acidic residues" evidence="1">
    <location>
        <begin position="119"/>
        <end position="134"/>
    </location>
</feature>
<reference evidence="2" key="1">
    <citation type="submission" date="2020-07" db="EMBL/GenBank/DDBJ databases">
        <title>The High-quality genome of the commercially important snow crab, Chionoecetes opilio.</title>
        <authorList>
            <person name="Jeong J.-H."/>
            <person name="Ryu S."/>
        </authorList>
    </citation>
    <scope>NUCLEOTIDE SEQUENCE</scope>
    <source>
        <strain evidence="2">MADBK_172401_WGS</strain>
        <tissue evidence="2">Digestive gland</tissue>
    </source>
</reference>
<gene>
    <name evidence="2" type="ORF">GWK47_044792</name>
</gene>